<dbReference type="InterPro" id="IPR042278">
    <property type="entry name" value="Mfa-like_1_N"/>
</dbReference>
<evidence type="ECO:0000313" key="3">
    <source>
        <dbReference type="Proteomes" id="UP000284562"/>
    </source>
</evidence>
<sequence length="301" mass="32696">MKKKTYLFALMAMALGSCSDNENGIGGEASKYITVSTNIGSMTRVATDADGNQTFEEGDKISVYAWTGDATVVPPSDERVVNNAINKLTNGSWIATPQMLWKNNRDKHYFIGIYPTALITNLTAAKYTMDVNKQEESDLLVAVNKDGISYSAGTNQTVPLTFTHVMAKLVVNLTYKNQWGTEGPTVGSVMVGNAVRNATINYLTKVVSPSTVDEDKANIELPAITANKQYASILIPQDGIQKITVKIGGTNYSYDNVTPFKFESGKITTVNLEVGRDGILLNDVKITNWETSTPINGEALD</sequence>
<feature type="chain" id="PRO_5041672731" evidence="1">
    <location>
        <begin position="20"/>
        <end position="301"/>
    </location>
</feature>
<dbReference type="EMBL" id="QRNN01000041">
    <property type="protein sequence ID" value="RHK47818.1"/>
    <property type="molecule type" value="Genomic_DNA"/>
</dbReference>
<dbReference type="PROSITE" id="PS51257">
    <property type="entry name" value="PROKAR_LIPOPROTEIN"/>
    <property type="match status" value="1"/>
</dbReference>
<comment type="caution">
    <text evidence="2">The sequence shown here is derived from an EMBL/GenBank/DDBJ whole genome shotgun (WGS) entry which is preliminary data.</text>
</comment>
<dbReference type="Pfam" id="PF13149">
    <property type="entry name" value="Mfa_like_1"/>
    <property type="match status" value="1"/>
</dbReference>
<keyword evidence="1" id="KW-0732">Signal</keyword>
<evidence type="ECO:0000313" key="2">
    <source>
        <dbReference type="EMBL" id="RHK47818.1"/>
    </source>
</evidence>
<proteinExistence type="predicted"/>
<protein>
    <submittedName>
        <fullName evidence="2">Fimbrillin family protein</fullName>
    </submittedName>
</protein>
<reference evidence="2 3" key="1">
    <citation type="submission" date="2018-08" db="EMBL/GenBank/DDBJ databases">
        <title>A genome reference for cultivated species of the human gut microbiota.</title>
        <authorList>
            <person name="Zou Y."/>
            <person name="Xue W."/>
            <person name="Luo G."/>
        </authorList>
    </citation>
    <scope>NUCLEOTIDE SEQUENCE [LARGE SCALE GENOMIC DNA]</scope>
    <source>
        <strain evidence="2 3">AF43-2</strain>
    </source>
</reference>
<evidence type="ECO:0000256" key="1">
    <source>
        <dbReference type="SAM" id="SignalP"/>
    </source>
</evidence>
<dbReference type="CDD" id="cd13120">
    <property type="entry name" value="BF2867_like_N"/>
    <property type="match status" value="1"/>
</dbReference>
<gene>
    <name evidence="2" type="ORF">DW064_10250</name>
</gene>
<organism evidence="2 3">
    <name type="scientific">Segatella copri</name>
    <dbReference type="NCBI Taxonomy" id="165179"/>
    <lineage>
        <taxon>Bacteria</taxon>
        <taxon>Pseudomonadati</taxon>
        <taxon>Bacteroidota</taxon>
        <taxon>Bacteroidia</taxon>
        <taxon>Bacteroidales</taxon>
        <taxon>Prevotellaceae</taxon>
        <taxon>Segatella</taxon>
    </lineage>
</organism>
<name>A0AA92WJX5_9BACT</name>
<dbReference type="AlphaFoldDB" id="A0AA92WJX5"/>
<accession>A0AA92WJX5</accession>
<dbReference type="Gene3D" id="2.60.40.2630">
    <property type="match status" value="1"/>
</dbReference>
<dbReference type="Proteomes" id="UP000284562">
    <property type="component" value="Unassembled WGS sequence"/>
</dbReference>
<feature type="signal peptide" evidence="1">
    <location>
        <begin position="1"/>
        <end position="19"/>
    </location>
</feature>
<dbReference type="InterPro" id="IPR025049">
    <property type="entry name" value="Mfa-like_1"/>
</dbReference>
<dbReference type="Gene3D" id="2.60.40.2620">
    <property type="entry name" value="Fimbrillin-like"/>
    <property type="match status" value="1"/>
</dbReference>
<dbReference type="CDD" id="cd13121">
    <property type="entry name" value="BF2867_like_C"/>
    <property type="match status" value="1"/>
</dbReference>